<keyword evidence="1" id="KW-0802">TPR repeat</keyword>
<feature type="compositionally biased region" description="Low complexity" evidence="2">
    <location>
        <begin position="201"/>
        <end position="220"/>
    </location>
</feature>
<dbReference type="PANTHER" id="PTHR12558">
    <property type="entry name" value="CELL DIVISION CYCLE 16,23,27"/>
    <property type="match status" value="1"/>
</dbReference>
<feature type="compositionally biased region" description="Basic and acidic residues" evidence="2">
    <location>
        <begin position="256"/>
        <end position="266"/>
    </location>
</feature>
<comment type="caution">
    <text evidence="4">The sequence shown here is derived from an EMBL/GenBank/DDBJ whole genome shotgun (WGS) entry which is preliminary data.</text>
</comment>
<feature type="repeat" description="TPR" evidence="1">
    <location>
        <begin position="35"/>
        <end position="68"/>
    </location>
</feature>
<feature type="compositionally biased region" description="Basic and acidic residues" evidence="2">
    <location>
        <begin position="222"/>
        <end position="231"/>
    </location>
</feature>
<dbReference type="Gene3D" id="1.25.40.10">
    <property type="entry name" value="Tetratricopeptide repeat domain"/>
    <property type="match status" value="2"/>
</dbReference>
<dbReference type="OrthoDB" id="1525165at2"/>
<gene>
    <name evidence="4" type="ORF">BST85_10870</name>
</gene>
<dbReference type="SMART" id="SM00028">
    <property type="entry name" value="TPR"/>
    <property type="match status" value="3"/>
</dbReference>
<keyword evidence="3" id="KW-0732">Signal</keyword>
<feature type="signal peptide" evidence="3">
    <location>
        <begin position="1"/>
        <end position="21"/>
    </location>
</feature>
<feature type="compositionally biased region" description="Low complexity" evidence="2">
    <location>
        <begin position="232"/>
        <end position="241"/>
    </location>
</feature>
<dbReference type="PANTHER" id="PTHR12558:SF33">
    <property type="entry name" value="BLL7664 PROTEIN"/>
    <property type="match status" value="1"/>
</dbReference>
<evidence type="ECO:0000313" key="5">
    <source>
        <dbReference type="Proteomes" id="UP000239800"/>
    </source>
</evidence>
<evidence type="ECO:0000313" key="4">
    <source>
        <dbReference type="EMBL" id="PQB05332.1"/>
    </source>
</evidence>
<dbReference type="InterPro" id="IPR011990">
    <property type="entry name" value="TPR-like_helical_dom_sf"/>
</dbReference>
<dbReference type="RefSeq" id="WP_104813271.1">
    <property type="nucleotide sequence ID" value="NZ_MQUB01000001.1"/>
</dbReference>
<dbReference type="InterPro" id="IPR019734">
    <property type="entry name" value="TPR_rpt"/>
</dbReference>
<feature type="chain" id="PRO_5015460128" evidence="3">
    <location>
        <begin position="22"/>
        <end position="281"/>
    </location>
</feature>
<protein>
    <submittedName>
        <fullName evidence="4">Uncharacterized protein</fullName>
    </submittedName>
</protein>
<reference evidence="4 5" key="1">
    <citation type="submission" date="2016-11" db="EMBL/GenBank/DDBJ databases">
        <title>Trade-off between light-utilization and light-protection in marine flavobacteria.</title>
        <authorList>
            <person name="Kumagai Y."/>
        </authorList>
    </citation>
    <scope>NUCLEOTIDE SEQUENCE [LARGE SCALE GENOMIC DNA]</scope>
    <source>
        <strain evidence="4 5">NBRC 107741</strain>
    </source>
</reference>
<evidence type="ECO:0000256" key="3">
    <source>
        <dbReference type="SAM" id="SignalP"/>
    </source>
</evidence>
<evidence type="ECO:0000256" key="2">
    <source>
        <dbReference type="SAM" id="MobiDB-lite"/>
    </source>
</evidence>
<proteinExistence type="predicted"/>
<dbReference type="PROSITE" id="PS50005">
    <property type="entry name" value="TPR"/>
    <property type="match status" value="2"/>
</dbReference>
<dbReference type="PROSITE" id="PS50293">
    <property type="entry name" value="TPR_REGION"/>
    <property type="match status" value="1"/>
</dbReference>
<dbReference type="Proteomes" id="UP000239800">
    <property type="component" value="Unassembled WGS sequence"/>
</dbReference>
<dbReference type="EMBL" id="MQUB01000001">
    <property type="protein sequence ID" value="PQB05332.1"/>
    <property type="molecule type" value="Genomic_DNA"/>
</dbReference>
<evidence type="ECO:0000256" key="1">
    <source>
        <dbReference type="PROSITE-ProRule" id="PRU00339"/>
    </source>
</evidence>
<sequence length="281" mass="31607">MKGLSNIILLFSLLLVSIGHAQELSKEKQKEIKEAETYLSEASSAIDDEDFINAEAEYRKAISLLPENETGKYNLGTAYYNENKNGEAMNRFKQAAAIAQGKPAKHKAFHNLGNTLMNAKDYQGAVEAYKNALRNNPTDDETRYNLALAKEMLEKNPPEGGGGEDDEENNEDQNQEDQQQQQDQNEGEDGEDGEQEDQQDQGDQPDQNQEGDQQDQGNPNEQKNKPQEGDQQKQQQPRPGQLSPQQIQNLLDAMNNEEKKVQDKINAKKQKGAKVKSDKDW</sequence>
<feature type="repeat" description="TPR" evidence="1">
    <location>
        <begin position="106"/>
        <end position="139"/>
    </location>
</feature>
<accession>A0A2S7KRS6</accession>
<dbReference type="Pfam" id="PF00515">
    <property type="entry name" value="TPR_1"/>
    <property type="match status" value="1"/>
</dbReference>
<feature type="region of interest" description="Disordered" evidence="2">
    <location>
        <begin position="154"/>
        <end position="281"/>
    </location>
</feature>
<feature type="compositionally biased region" description="Acidic residues" evidence="2">
    <location>
        <begin position="185"/>
        <end position="200"/>
    </location>
</feature>
<feature type="compositionally biased region" description="Acidic residues" evidence="2">
    <location>
        <begin position="162"/>
        <end position="175"/>
    </location>
</feature>
<name>A0A2S7KRS6_9FLAO</name>
<organism evidence="4 5">
    <name type="scientific">Aureitalea marina</name>
    <dbReference type="NCBI Taxonomy" id="930804"/>
    <lineage>
        <taxon>Bacteria</taxon>
        <taxon>Pseudomonadati</taxon>
        <taxon>Bacteroidota</taxon>
        <taxon>Flavobacteriia</taxon>
        <taxon>Flavobacteriales</taxon>
        <taxon>Flavobacteriaceae</taxon>
        <taxon>Aureitalea</taxon>
    </lineage>
</organism>
<dbReference type="AlphaFoldDB" id="A0A2S7KRS6"/>
<keyword evidence="5" id="KW-1185">Reference proteome</keyword>
<dbReference type="SUPFAM" id="SSF48452">
    <property type="entry name" value="TPR-like"/>
    <property type="match status" value="1"/>
</dbReference>